<feature type="region of interest" description="Disordered" evidence="2">
    <location>
        <begin position="652"/>
        <end position="679"/>
    </location>
</feature>
<feature type="compositionally biased region" description="Acidic residues" evidence="2">
    <location>
        <begin position="652"/>
        <end position="675"/>
    </location>
</feature>
<accession>A0A9P6FT06</accession>
<keyword evidence="1" id="KW-0653">Protein transport</keyword>
<dbReference type="PANTHER" id="PTHR10997">
    <property type="entry name" value="IMPORTIN-7, 8, 11"/>
    <property type="match status" value="1"/>
</dbReference>
<dbReference type="GO" id="GO:0005829">
    <property type="term" value="C:cytosol"/>
    <property type="evidence" value="ECO:0007669"/>
    <property type="project" value="TreeGrafter"/>
</dbReference>
<evidence type="ECO:0000259" key="3">
    <source>
        <dbReference type="Pfam" id="PF25018"/>
    </source>
</evidence>
<name>A0A9P6FT06_9FUNG</name>
<evidence type="ECO:0000313" key="4">
    <source>
        <dbReference type="EMBL" id="KAF9581008.1"/>
    </source>
</evidence>
<proteinExistence type="predicted"/>
<evidence type="ECO:0000256" key="1">
    <source>
        <dbReference type="ARBA" id="ARBA00022927"/>
    </source>
</evidence>
<dbReference type="PANTHER" id="PTHR10997:SF9">
    <property type="entry name" value="IMPORTIN-9"/>
    <property type="match status" value="1"/>
</dbReference>
<dbReference type="InterPro" id="IPR056840">
    <property type="entry name" value="HEAT_IPO9_central"/>
</dbReference>
<feature type="domain" description="Importin-9 central HEAT repeats" evidence="3">
    <location>
        <begin position="85"/>
        <end position="302"/>
    </location>
</feature>
<evidence type="ECO:0000256" key="2">
    <source>
        <dbReference type="SAM" id="MobiDB-lite"/>
    </source>
</evidence>
<dbReference type="GO" id="GO:0006606">
    <property type="term" value="P:protein import into nucleus"/>
    <property type="evidence" value="ECO:0007669"/>
    <property type="project" value="TreeGrafter"/>
</dbReference>
<dbReference type="Pfam" id="PF25018">
    <property type="entry name" value="HEAT_IPO9_c"/>
    <property type="match status" value="1"/>
</dbReference>
<gene>
    <name evidence="4" type="ORF">BGW38_002133</name>
</gene>
<reference evidence="4" key="1">
    <citation type="journal article" date="2020" name="Fungal Divers.">
        <title>Resolving the Mortierellaceae phylogeny through synthesis of multi-gene phylogenetics and phylogenomics.</title>
        <authorList>
            <person name="Vandepol N."/>
            <person name="Liber J."/>
            <person name="Desiro A."/>
            <person name="Na H."/>
            <person name="Kennedy M."/>
            <person name="Barry K."/>
            <person name="Grigoriev I.V."/>
            <person name="Miller A.N."/>
            <person name="O'Donnell K."/>
            <person name="Stajich J.E."/>
            <person name="Bonito G."/>
        </authorList>
    </citation>
    <scope>NUCLEOTIDE SEQUENCE</scope>
    <source>
        <strain evidence="4">KOD1015</strain>
    </source>
</reference>
<dbReference type="OrthoDB" id="431626at2759"/>
<sequence length="758" mass="83721">FPKLTSPYLLPVLSSVWQDVLNLRVRYLSEYVNSNDSTGESFQDSDGETIGFESLLFVQFDFIQMACRRRKVTQSAFVGQGDQAGILPELVWNLLSFLQMTDDQADTWIADPNQFIADEEDDSYSFNVRIAAQDLLASLMDNFEQETLRALNLSVQQEITNSVSAKSSGHTSWWKSQESSLLAVGLFAGTLCDVIKTGGQPPIDVGALFDHVVLQNLAEHDFPFLQGRSFVFASQFATILPANLASQYVSAAVEAILNSPSAVVKVSALKALNNFMQYLDKQYTTPFQKSILQGIAPMMEMTTEESLSLILRTLISTSKINEQVAAEFESTLGPLVLESWAKYPAEHLISFDIMDLFDTLTANQFMQPALSARAMPVLVSMITIENADKGKVASAIDLLKSLVQGAPTPLPPNYVAQFFSNLMSVLMTTNDRDILQSGQECLTFVIQKGVQQISEWRDAASGKTGLDLIIQLIAKLLDPSQTESAALFVGDMISKLIKKGGDLVSPIIPDLLNAVTLRLADAKLPTFIQPLVMVFAQLCLNQHDVVIGFLHGININGRNGLEILMSAWLANHADFQGLYNQKVSTVALAKVFSSGDPRIAEVKVNGDLIVPQSSRIVTRSRARNTPDQFTVTTVPVKIVRLLSSDLISKYEEEEQAGDSDFDDEDGDEDWEDEDDGKSKSDFALLSDMLDSHGLDMDGDEEEETDPDVLADPVYQMNMKQYLVDFFRQCVQQNPPAFVQGVSELNETEKRTLSGLLEN</sequence>
<dbReference type="InterPro" id="IPR011989">
    <property type="entry name" value="ARM-like"/>
</dbReference>
<keyword evidence="5" id="KW-1185">Reference proteome</keyword>
<keyword evidence="1" id="KW-0813">Transport</keyword>
<evidence type="ECO:0000313" key="5">
    <source>
        <dbReference type="Proteomes" id="UP000780801"/>
    </source>
</evidence>
<dbReference type="GO" id="GO:0005635">
    <property type="term" value="C:nuclear envelope"/>
    <property type="evidence" value="ECO:0007669"/>
    <property type="project" value="TreeGrafter"/>
</dbReference>
<dbReference type="SUPFAM" id="SSF48371">
    <property type="entry name" value="ARM repeat"/>
    <property type="match status" value="1"/>
</dbReference>
<dbReference type="EMBL" id="JAABOA010001720">
    <property type="protein sequence ID" value="KAF9581008.1"/>
    <property type="molecule type" value="Genomic_DNA"/>
</dbReference>
<feature type="non-terminal residue" evidence="4">
    <location>
        <position position="758"/>
    </location>
</feature>
<protein>
    <recommendedName>
        <fullName evidence="3">Importin-9 central HEAT repeats domain-containing protein</fullName>
    </recommendedName>
</protein>
<dbReference type="Gene3D" id="1.25.10.10">
    <property type="entry name" value="Leucine-rich Repeat Variant"/>
    <property type="match status" value="1"/>
</dbReference>
<dbReference type="AlphaFoldDB" id="A0A9P6FT06"/>
<organism evidence="4 5">
    <name type="scientific">Lunasporangiospora selenospora</name>
    <dbReference type="NCBI Taxonomy" id="979761"/>
    <lineage>
        <taxon>Eukaryota</taxon>
        <taxon>Fungi</taxon>
        <taxon>Fungi incertae sedis</taxon>
        <taxon>Mucoromycota</taxon>
        <taxon>Mortierellomycotina</taxon>
        <taxon>Mortierellomycetes</taxon>
        <taxon>Mortierellales</taxon>
        <taxon>Mortierellaceae</taxon>
        <taxon>Lunasporangiospora</taxon>
    </lineage>
</organism>
<dbReference type="Proteomes" id="UP000780801">
    <property type="component" value="Unassembled WGS sequence"/>
</dbReference>
<dbReference type="InterPro" id="IPR016024">
    <property type="entry name" value="ARM-type_fold"/>
</dbReference>
<comment type="caution">
    <text evidence="4">The sequence shown here is derived from an EMBL/GenBank/DDBJ whole genome shotgun (WGS) entry which is preliminary data.</text>
</comment>